<name>B2JRT7_PARP8</name>
<dbReference type="Pfam" id="PF14305">
    <property type="entry name" value="ATPgrasp_TupA"/>
    <property type="match status" value="1"/>
</dbReference>
<organism evidence="1 2">
    <name type="scientific">Paraburkholderia phymatum (strain DSM 17167 / CIP 108236 / LMG 21445 / STM815)</name>
    <name type="common">Burkholderia phymatum</name>
    <dbReference type="NCBI Taxonomy" id="391038"/>
    <lineage>
        <taxon>Bacteria</taxon>
        <taxon>Pseudomonadati</taxon>
        <taxon>Pseudomonadota</taxon>
        <taxon>Betaproteobacteria</taxon>
        <taxon>Burkholderiales</taxon>
        <taxon>Burkholderiaceae</taxon>
        <taxon>Paraburkholderia</taxon>
    </lineage>
</organism>
<dbReference type="Proteomes" id="UP000001192">
    <property type="component" value="Chromosome 2"/>
</dbReference>
<protein>
    <submittedName>
        <fullName evidence="1">Uncharacterized protein</fullName>
    </submittedName>
</protein>
<dbReference type="InterPro" id="IPR029465">
    <property type="entry name" value="ATPgrasp_TupA"/>
</dbReference>
<proteinExistence type="predicted"/>
<reference evidence="2" key="1">
    <citation type="journal article" date="2014" name="Stand. Genomic Sci.">
        <title>Complete genome sequence of Burkholderia phymatum STM815(T), a broad host range and efficient nitrogen-fixing symbiont of Mimosa species.</title>
        <authorList>
            <person name="Moulin L."/>
            <person name="Klonowska A."/>
            <person name="Caroline B."/>
            <person name="Booth K."/>
            <person name="Vriezen J.A."/>
            <person name="Melkonian R."/>
            <person name="James E.K."/>
            <person name="Young J.P."/>
            <person name="Bena G."/>
            <person name="Hauser L."/>
            <person name="Land M."/>
            <person name="Kyrpides N."/>
            <person name="Bruce D."/>
            <person name="Chain P."/>
            <person name="Copeland A."/>
            <person name="Pitluck S."/>
            <person name="Woyke T."/>
            <person name="Lizotte-Waniewski M."/>
            <person name="Bristow J."/>
            <person name="Riley M."/>
        </authorList>
    </citation>
    <scope>NUCLEOTIDE SEQUENCE [LARGE SCALE GENOMIC DNA]</scope>
    <source>
        <strain evidence="2">DSM 17167 / CIP 108236 / LMG 21445 / STM815</strain>
    </source>
</reference>
<sequence>MRRKPWQSLALEIVEATPMSRRLRPSNDVLAYPRDDAMRLRRTETTHPVSGITKRAARRMKEQMKALLPDLIFLSLLHRKLVGRYPNLRQPRTFNERILVRSLKPDPRYAALTDKIAVRDYVTRTLGESFLIPLIGVPSKFTRDVFESLPQSFVMKANHGSTFVEIVRDKSKVSYEHLKRLADRWLATEFYHVSRERHYREIQPRLFFEKLLLDSSGQVPADYKVHVFRRKGMRPVMYIVQISDRFGPFPRGNVYDVDWNYLDITIGEYARSATPEPPPPNLSEILEAADKLSRDFDYVRVDLYAPDNALFFGELTFTPGAGVVPMFPDEVDFEWGGLIDASS</sequence>
<evidence type="ECO:0000313" key="2">
    <source>
        <dbReference type="Proteomes" id="UP000001192"/>
    </source>
</evidence>
<dbReference type="EMBL" id="CP001044">
    <property type="protein sequence ID" value="ACC73856.1"/>
    <property type="molecule type" value="Genomic_DNA"/>
</dbReference>
<dbReference type="RefSeq" id="WP_012404025.1">
    <property type="nucleotide sequence ID" value="NC_010623.1"/>
</dbReference>
<accession>B2JRT7</accession>
<gene>
    <name evidence="1" type="ordered locus">Bphy_4747</name>
</gene>
<dbReference type="STRING" id="391038.Bphy_4747"/>
<evidence type="ECO:0000313" key="1">
    <source>
        <dbReference type="EMBL" id="ACC73856.1"/>
    </source>
</evidence>
<dbReference type="eggNOG" id="COG3307">
    <property type="taxonomic scope" value="Bacteria"/>
</dbReference>
<dbReference type="AlphaFoldDB" id="B2JRT7"/>
<dbReference type="HOGENOM" id="CLU_056705_0_1_4"/>
<keyword evidence="2" id="KW-1185">Reference proteome</keyword>
<dbReference type="KEGG" id="bph:Bphy_4747"/>